<dbReference type="Pfam" id="PF10775">
    <property type="entry name" value="ATP_sub_h"/>
    <property type="match status" value="1"/>
</dbReference>
<name>A0A2D3UPD8_9PEZI</name>
<dbReference type="STRING" id="112498.A0A2D3UPD8"/>
<dbReference type="InterPro" id="IPR019711">
    <property type="entry name" value="ATP_synth_F0_suH"/>
</dbReference>
<gene>
    <name evidence="1" type="ORF">RCC_01572</name>
</gene>
<protein>
    <submittedName>
        <fullName evidence="1">Related to F1F0-ATPase complex, subunit h</fullName>
    </submittedName>
</protein>
<evidence type="ECO:0000313" key="1">
    <source>
        <dbReference type="EMBL" id="CZT15738.1"/>
    </source>
</evidence>
<dbReference type="EMBL" id="FJUY01000002">
    <property type="protein sequence ID" value="CZT15738.1"/>
    <property type="molecule type" value="Genomic_DNA"/>
</dbReference>
<keyword evidence="2" id="KW-1185">Reference proteome</keyword>
<dbReference type="GO" id="GO:0046933">
    <property type="term" value="F:proton-transporting ATP synthase activity, rotational mechanism"/>
    <property type="evidence" value="ECO:0007669"/>
    <property type="project" value="TreeGrafter"/>
</dbReference>
<evidence type="ECO:0000313" key="2">
    <source>
        <dbReference type="Proteomes" id="UP000225277"/>
    </source>
</evidence>
<dbReference type="AlphaFoldDB" id="A0A2D3UPD8"/>
<dbReference type="RefSeq" id="XP_023622634.1">
    <property type="nucleotide sequence ID" value="XM_023766866.1"/>
</dbReference>
<reference evidence="1 2" key="1">
    <citation type="submission" date="2016-03" db="EMBL/GenBank/DDBJ databases">
        <authorList>
            <person name="Ploux O."/>
        </authorList>
    </citation>
    <scope>NUCLEOTIDE SEQUENCE [LARGE SCALE GENOMIC DNA]</scope>
    <source>
        <strain evidence="1 2">URUG2</strain>
    </source>
</reference>
<accession>A0A2D3UPD8</accession>
<dbReference type="GeneID" id="35596810"/>
<dbReference type="OrthoDB" id="274752at2759"/>
<proteinExistence type="predicted"/>
<dbReference type="PANTHER" id="PTHR28207:SF1">
    <property type="entry name" value="ATP SYNTHASE SUBUNIT H, MITOCHONDRIAL"/>
    <property type="match status" value="1"/>
</dbReference>
<sequence length="125" mass="13764">MFGQTLRASRQSLARAAVRPTSAVARRTFIAPTAVRQADLVQDMYLKELKAYKAPAIKANDSEGQVHKFSIPKTPVSPEEADLQNDLQAYEQQVPEVEGQAAEGAAAPVEDWWVEEAEEETSAKH</sequence>
<dbReference type="Proteomes" id="UP000225277">
    <property type="component" value="Unassembled WGS sequence"/>
</dbReference>
<dbReference type="PANTHER" id="PTHR28207">
    <property type="entry name" value="ATP SYNTHASE SUBUNIT H, MITOCHONDRIAL"/>
    <property type="match status" value="1"/>
</dbReference>
<organism evidence="1 2">
    <name type="scientific">Ramularia collo-cygni</name>
    <dbReference type="NCBI Taxonomy" id="112498"/>
    <lineage>
        <taxon>Eukaryota</taxon>
        <taxon>Fungi</taxon>
        <taxon>Dikarya</taxon>
        <taxon>Ascomycota</taxon>
        <taxon>Pezizomycotina</taxon>
        <taxon>Dothideomycetes</taxon>
        <taxon>Dothideomycetidae</taxon>
        <taxon>Mycosphaerellales</taxon>
        <taxon>Mycosphaerellaceae</taxon>
        <taxon>Ramularia</taxon>
    </lineage>
</organism>